<evidence type="ECO:0000256" key="2">
    <source>
        <dbReference type="SAM" id="MobiDB-lite"/>
    </source>
</evidence>
<dbReference type="KEGG" id="aqu:100641937"/>
<evidence type="ECO:0000313" key="5">
    <source>
        <dbReference type="Proteomes" id="UP000007879"/>
    </source>
</evidence>
<feature type="region of interest" description="Disordered" evidence="2">
    <location>
        <begin position="79"/>
        <end position="105"/>
    </location>
</feature>
<feature type="region of interest" description="Disordered" evidence="2">
    <location>
        <begin position="1"/>
        <end position="66"/>
    </location>
</feature>
<keyword evidence="5" id="KW-1185">Reference proteome</keyword>
<dbReference type="AlphaFoldDB" id="A0A1X7UIH1"/>
<reference evidence="5" key="1">
    <citation type="journal article" date="2010" name="Nature">
        <title>The Amphimedon queenslandica genome and the evolution of animal complexity.</title>
        <authorList>
            <person name="Srivastava M."/>
            <person name="Simakov O."/>
            <person name="Chapman J."/>
            <person name="Fahey B."/>
            <person name="Gauthier M.E."/>
            <person name="Mitros T."/>
            <person name="Richards G.S."/>
            <person name="Conaco C."/>
            <person name="Dacre M."/>
            <person name="Hellsten U."/>
            <person name="Larroux C."/>
            <person name="Putnam N.H."/>
            <person name="Stanke M."/>
            <person name="Adamska M."/>
            <person name="Darling A."/>
            <person name="Degnan S.M."/>
            <person name="Oakley T.H."/>
            <person name="Plachetzki D.C."/>
            <person name="Zhai Y."/>
            <person name="Adamski M."/>
            <person name="Calcino A."/>
            <person name="Cummins S.F."/>
            <person name="Goodstein D.M."/>
            <person name="Harris C."/>
            <person name="Jackson D.J."/>
            <person name="Leys S.P."/>
            <person name="Shu S."/>
            <person name="Woodcroft B.J."/>
            <person name="Vervoort M."/>
            <person name="Kosik K.S."/>
            <person name="Manning G."/>
            <person name="Degnan B.M."/>
            <person name="Rokhsar D.S."/>
        </authorList>
    </citation>
    <scope>NUCLEOTIDE SEQUENCE [LARGE SCALE GENOMIC DNA]</scope>
</reference>
<reference evidence="4" key="2">
    <citation type="submission" date="2017-05" db="UniProtKB">
        <authorList>
            <consortium name="EnsemblMetazoa"/>
        </authorList>
    </citation>
    <scope>IDENTIFICATION</scope>
</reference>
<feature type="compositionally biased region" description="Polar residues" evidence="2">
    <location>
        <begin position="1"/>
        <end position="17"/>
    </location>
</feature>
<feature type="domain" description="SbsA Ig-like" evidence="3">
    <location>
        <begin position="109"/>
        <end position="219"/>
    </location>
</feature>
<dbReference type="EnsemblMetazoa" id="Aqu2.1.27273_001">
    <property type="protein sequence ID" value="Aqu2.1.27273_001"/>
    <property type="gene ID" value="Aqu2.1.27273"/>
</dbReference>
<sequence>MGNKNSGSIEPSLSGFSQDVEESTNHENSYSRPPMPLPLRMSPPTFPKRSYSVLERQKPPPDAYHTIVAPPIINRTSSVSSPLGGITRPSSSSSPSVIKTTTESPSFDDAADHLLEATPKDGAKDVPLGSKIVVFFDKDVRSVNAAKLFEVICESPEQGSTPVKGRVSFDSRQMKVEFTPQRTLFPNSKIIVQLHGLALTTTNCSQSVNIKDAAFSFHTCNPPPKTVGIKLKNQSNAEQLQIANYYDLFNSLINWSSRKWGCSGEHVTGLFSQRDGALVPLKADLDILNVKEDDIIVIEIKD</sequence>
<dbReference type="OrthoDB" id="10534663at2759"/>
<evidence type="ECO:0000313" key="4">
    <source>
        <dbReference type="EnsemblMetazoa" id="Aqu2.1.27273_001"/>
    </source>
</evidence>
<proteinExistence type="predicted"/>
<evidence type="ECO:0000259" key="3">
    <source>
        <dbReference type="Pfam" id="PF13205"/>
    </source>
</evidence>
<keyword evidence="1" id="KW-0732">Signal</keyword>
<organism evidence="4">
    <name type="scientific">Amphimedon queenslandica</name>
    <name type="common">Sponge</name>
    <dbReference type="NCBI Taxonomy" id="400682"/>
    <lineage>
        <taxon>Eukaryota</taxon>
        <taxon>Metazoa</taxon>
        <taxon>Porifera</taxon>
        <taxon>Demospongiae</taxon>
        <taxon>Heteroscleromorpha</taxon>
        <taxon>Haplosclerida</taxon>
        <taxon>Niphatidae</taxon>
        <taxon>Amphimedon</taxon>
    </lineage>
</organism>
<dbReference type="Gene3D" id="2.60.40.3710">
    <property type="match status" value="1"/>
</dbReference>
<accession>A0A1X7UIH1</accession>
<dbReference type="InterPro" id="IPR032812">
    <property type="entry name" value="SbsA_Ig"/>
</dbReference>
<dbReference type="Proteomes" id="UP000007879">
    <property type="component" value="Unassembled WGS sequence"/>
</dbReference>
<evidence type="ECO:0000256" key="1">
    <source>
        <dbReference type="ARBA" id="ARBA00022729"/>
    </source>
</evidence>
<name>A0A1X7UIH1_AMPQE</name>
<protein>
    <recommendedName>
        <fullName evidence="3">SbsA Ig-like domain-containing protein</fullName>
    </recommendedName>
</protein>
<gene>
    <name evidence="4" type="primary">100641937</name>
</gene>
<dbReference type="InParanoid" id="A0A1X7UIH1"/>
<dbReference type="Pfam" id="PF13205">
    <property type="entry name" value="Big_5"/>
    <property type="match status" value="1"/>
</dbReference>
<dbReference type="EnsemblMetazoa" id="XM_003387805.3">
    <property type="protein sequence ID" value="XP_003387853.1"/>
    <property type="gene ID" value="LOC100641937"/>
</dbReference>